<evidence type="ECO:0000313" key="3">
    <source>
        <dbReference type="Proteomes" id="UP000281726"/>
    </source>
</evidence>
<sequence length="65" mass="7283">MEPLLTVLEVADLWRVDKQTVYRAIWAGDLPFVDMAKPGARKARIRVRQSAAEAYVAKRDQAVAA</sequence>
<dbReference type="InterPro" id="IPR041657">
    <property type="entry name" value="HTH_17"/>
</dbReference>
<accession>A0A3A9Z9N5</accession>
<evidence type="ECO:0000259" key="1">
    <source>
        <dbReference type="Pfam" id="PF12728"/>
    </source>
</evidence>
<dbReference type="EMBL" id="RBAK01000006">
    <property type="protein sequence ID" value="RKN45232.1"/>
    <property type="molecule type" value="Genomic_DNA"/>
</dbReference>
<dbReference type="Proteomes" id="UP000281726">
    <property type="component" value="Unassembled WGS sequence"/>
</dbReference>
<dbReference type="GO" id="GO:0003677">
    <property type="term" value="F:DNA binding"/>
    <property type="evidence" value="ECO:0007669"/>
    <property type="project" value="UniProtKB-KW"/>
</dbReference>
<dbReference type="AlphaFoldDB" id="A0A3A9Z9N5"/>
<dbReference type="OrthoDB" id="3397067at2"/>
<reference evidence="2 3" key="1">
    <citation type="journal article" date="2004" name="Syst. Appl. Microbiol.">
        <title>Cryptoendolithic actinomycetes from antarctic sandstone rock samples: Micromonospora endolithica sp. nov. and two isolates related to Micromonospora coerulea Jensen 1932.</title>
        <authorList>
            <person name="Hirsch P."/>
            <person name="Mevs U."/>
            <person name="Kroppenstedt R.M."/>
            <person name="Schumann P."/>
            <person name="Stackebrandt E."/>
        </authorList>
    </citation>
    <scope>NUCLEOTIDE SEQUENCE [LARGE SCALE GENOMIC DNA]</scope>
    <source>
        <strain evidence="2 3">JCM 12677</strain>
    </source>
</reference>
<evidence type="ECO:0000313" key="2">
    <source>
        <dbReference type="EMBL" id="RKN45232.1"/>
    </source>
</evidence>
<name>A0A3A9Z9N5_9ACTN</name>
<comment type="caution">
    <text evidence="2">The sequence shown here is derived from an EMBL/GenBank/DDBJ whole genome shotgun (WGS) entry which is preliminary data.</text>
</comment>
<dbReference type="Pfam" id="PF12728">
    <property type="entry name" value="HTH_17"/>
    <property type="match status" value="1"/>
</dbReference>
<proteinExistence type="predicted"/>
<feature type="domain" description="Helix-turn-helix" evidence="1">
    <location>
        <begin position="4"/>
        <end position="59"/>
    </location>
</feature>
<keyword evidence="3" id="KW-1185">Reference proteome</keyword>
<protein>
    <submittedName>
        <fullName evidence="2">DNA-binding protein</fullName>
    </submittedName>
</protein>
<dbReference type="RefSeq" id="WP_120729296.1">
    <property type="nucleotide sequence ID" value="NZ_RBAK01000006.1"/>
</dbReference>
<organism evidence="2 3">
    <name type="scientific">Micromonospora endolithica</name>
    <dbReference type="NCBI Taxonomy" id="230091"/>
    <lineage>
        <taxon>Bacteria</taxon>
        <taxon>Bacillati</taxon>
        <taxon>Actinomycetota</taxon>
        <taxon>Actinomycetes</taxon>
        <taxon>Micromonosporales</taxon>
        <taxon>Micromonosporaceae</taxon>
        <taxon>Micromonospora</taxon>
    </lineage>
</organism>
<keyword evidence="2" id="KW-0238">DNA-binding</keyword>
<gene>
    <name evidence="2" type="ORF">D7223_16440</name>
</gene>